<dbReference type="Pfam" id="PF03382">
    <property type="entry name" value="DUF285"/>
    <property type="match status" value="1"/>
</dbReference>
<dbReference type="NCBIfam" id="TIGR02167">
    <property type="entry name" value="Liste_lipo_26"/>
    <property type="match status" value="2"/>
</dbReference>
<proteinExistence type="predicted"/>
<dbReference type="InterPro" id="IPR011889">
    <property type="entry name" value="Liste_lipo_26"/>
</dbReference>
<evidence type="ECO:0000313" key="1">
    <source>
        <dbReference type="EMBL" id="KIM13791.1"/>
    </source>
</evidence>
<reference evidence="1 2" key="1">
    <citation type="submission" date="2015-01" db="EMBL/GenBank/DDBJ databases">
        <title>Draft Genome Sequence of Mycoplasma capricolum subsp. capricolum str. GM508D.</title>
        <authorList>
            <person name="Calcutt M.J."/>
            <person name="Foecking M.F."/>
        </authorList>
    </citation>
    <scope>NUCLEOTIDE SEQUENCE [LARGE SCALE GENOMIC DNA]</scope>
    <source>
        <strain evidence="1 2">GM508D</strain>
    </source>
</reference>
<accession>A0A0C3A2P7</accession>
<dbReference type="EMBL" id="JXQB01000001">
    <property type="protein sequence ID" value="KIM13791.1"/>
    <property type="molecule type" value="Genomic_DNA"/>
</dbReference>
<comment type="caution">
    <text evidence="1">The sequence shown here is derived from an EMBL/GenBank/DDBJ whole genome shotgun (WGS) entry which is preliminary data.</text>
</comment>
<dbReference type="Proteomes" id="UP000031975">
    <property type="component" value="Unassembled WGS sequence"/>
</dbReference>
<sequence>MKVLLIEHISNLSKDLILDKNQLITKINDEIQIKQFLQTTKKVPSVLPKEITNLKTAFKDNENEFIEGIQDWDTSNVKNMRYMFKGATSFDQPIGNWDTSNVTDMSAMFYGAKSFNQDLSNWNTSNVWK</sequence>
<organism evidence="1 2">
    <name type="scientific">Mycoplasma capricolum subsp. capricolum</name>
    <dbReference type="NCBI Taxonomy" id="40479"/>
    <lineage>
        <taxon>Bacteria</taxon>
        <taxon>Bacillati</taxon>
        <taxon>Mycoplasmatota</taxon>
        <taxon>Mollicutes</taxon>
        <taxon>Mycoplasmataceae</taxon>
        <taxon>Mycoplasma</taxon>
    </lineage>
</organism>
<protein>
    <submittedName>
        <fullName evidence="1">PARCEL domain-containing protein</fullName>
    </submittedName>
</protein>
<name>A0A0C3A2P7_MYCCA</name>
<dbReference type="AlphaFoldDB" id="A0A0C3A2P7"/>
<dbReference type="InterPro" id="IPR005046">
    <property type="entry name" value="DUF285"/>
</dbReference>
<gene>
    <name evidence="1" type="ORF">MCGM508_01710</name>
</gene>
<evidence type="ECO:0000313" key="2">
    <source>
        <dbReference type="Proteomes" id="UP000031975"/>
    </source>
</evidence>
<dbReference type="RefSeq" id="WP_011387068.1">
    <property type="nucleotide sequence ID" value="NZ_CP143994.1"/>
</dbReference>